<comment type="caution">
    <text evidence="2">The sequence shown here is derived from an EMBL/GenBank/DDBJ whole genome shotgun (WGS) entry which is preliminary data.</text>
</comment>
<evidence type="ECO:0000313" key="2">
    <source>
        <dbReference type="EMBL" id="KAK6479793.1"/>
    </source>
</evidence>
<dbReference type="Proteomes" id="UP001369086">
    <property type="component" value="Unassembled WGS sequence"/>
</dbReference>
<evidence type="ECO:0000256" key="1">
    <source>
        <dbReference type="SAM" id="Phobius"/>
    </source>
</evidence>
<feature type="transmembrane region" description="Helical" evidence="1">
    <location>
        <begin position="97"/>
        <end position="116"/>
    </location>
</feature>
<proteinExistence type="predicted"/>
<dbReference type="PANTHER" id="PTHR28613">
    <property type="entry name" value="SI:CH211-232M10.4-RELATED"/>
    <property type="match status" value="1"/>
</dbReference>
<keyword evidence="3" id="KW-1185">Reference proteome</keyword>
<keyword evidence="1" id="KW-1133">Transmembrane helix</keyword>
<protein>
    <submittedName>
        <fullName evidence="2">Transmembrane protein 238</fullName>
    </submittedName>
</protein>
<name>A0ABR0Z4Q2_HUSHU</name>
<accession>A0ABR0Z4Q2</accession>
<reference evidence="2 3" key="1">
    <citation type="submission" date="2021-05" db="EMBL/GenBank/DDBJ databases">
        <authorList>
            <person name="Zahm M."/>
            <person name="Klopp C."/>
            <person name="Cabau C."/>
            <person name="Kuhl H."/>
            <person name="Suciu R."/>
            <person name="Ciorpac M."/>
            <person name="Holostenco D."/>
            <person name="Gessner J."/>
            <person name="Wuertz S."/>
            <person name="Hohne C."/>
            <person name="Stock M."/>
            <person name="Gislard M."/>
            <person name="Lluch J."/>
            <person name="Milhes M."/>
            <person name="Lampietro C."/>
            <person name="Lopez Roques C."/>
            <person name="Donnadieu C."/>
            <person name="Du K."/>
            <person name="Schartl M."/>
            <person name="Guiguen Y."/>
        </authorList>
    </citation>
    <scope>NUCLEOTIDE SEQUENCE [LARGE SCALE GENOMIC DNA]</scope>
    <source>
        <strain evidence="2">Hh-F2</strain>
        <tissue evidence="2">Blood</tissue>
    </source>
</reference>
<gene>
    <name evidence="2" type="ORF">HHUSO_G18905</name>
</gene>
<dbReference type="InterPro" id="IPR029365">
    <property type="entry name" value="TMEM238"/>
</dbReference>
<keyword evidence="1" id="KW-0472">Membrane</keyword>
<dbReference type="EMBL" id="JAHFZB010000017">
    <property type="protein sequence ID" value="KAK6479793.1"/>
    <property type="molecule type" value="Genomic_DNA"/>
</dbReference>
<evidence type="ECO:0000313" key="3">
    <source>
        <dbReference type="Proteomes" id="UP001369086"/>
    </source>
</evidence>
<organism evidence="2 3">
    <name type="scientific">Huso huso</name>
    <name type="common">Beluga</name>
    <name type="synonym">Acipenser huso</name>
    <dbReference type="NCBI Taxonomy" id="61971"/>
    <lineage>
        <taxon>Eukaryota</taxon>
        <taxon>Metazoa</taxon>
        <taxon>Chordata</taxon>
        <taxon>Craniata</taxon>
        <taxon>Vertebrata</taxon>
        <taxon>Euteleostomi</taxon>
        <taxon>Actinopterygii</taxon>
        <taxon>Chondrostei</taxon>
        <taxon>Acipenseriformes</taxon>
        <taxon>Acipenseridae</taxon>
        <taxon>Huso</taxon>
    </lineage>
</organism>
<keyword evidence="1 2" id="KW-0812">Transmembrane</keyword>
<sequence>MTVVLCVNHGLQHSVSWEACVIYRETPRVYKGAPVLVHLSTFSKVSHVRCSKAYLVMGSSKNVGRCVPIIVIALVCDVVGVALLLLGIFSHFIYWDFFIYTGAIILSLSLIFWIFWYSVNLEVSYEELCLA</sequence>
<dbReference type="Pfam" id="PF15125">
    <property type="entry name" value="TMEM238"/>
    <property type="match status" value="1"/>
</dbReference>
<feature type="transmembrane region" description="Helical" evidence="1">
    <location>
        <begin position="67"/>
        <end position="90"/>
    </location>
</feature>
<dbReference type="PANTHER" id="PTHR28613:SF2">
    <property type="entry name" value="TRANSMEMBRANE PROTEIN 238-LIKE"/>
    <property type="match status" value="1"/>
</dbReference>